<feature type="domain" description="N-acetyltransferase" evidence="3">
    <location>
        <begin position="111"/>
        <end position="199"/>
    </location>
</feature>
<sequence>MKGWDDFGGDMTQRRSDDGTAVRRRESADLAGCVAALSAVHRADGYPVDWPADPARWIRDPDELAAWVALGPPADGAGPADPGDRADPGAPAGAPVVLGHVSLCRGAASSAGAVWAERFGGEADGTGAVARLFVAPEARGGRLGARLLAAAVAQARAWELRPVLDVVTTGTAAVRLYRALGWRLVATVDQHWSAGRTVAVHCFALDDEGGATFATSTR</sequence>
<proteinExistence type="predicted"/>
<name>A0ABN1WYI1_9ACTN</name>
<keyword evidence="5" id="KW-1185">Reference proteome</keyword>
<comment type="caution">
    <text evidence="4">The sequence shown here is derived from an EMBL/GenBank/DDBJ whole genome shotgun (WGS) entry which is preliminary data.</text>
</comment>
<feature type="compositionally biased region" description="Low complexity" evidence="2">
    <location>
        <begin position="71"/>
        <end position="81"/>
    </location>
</feature>
<dbReference type="SUPFAM" id="SSF55729">
    <property type="entry name" value="Acyl-CoA N-acyltransferases (Nat)"/>
    <property type="match status" value="1"/>
</dbReference>
<evidence type="ECO:0000259" key="3">
    <source>
        <dbReference type="PROSITE" id="PS51186"/>
    </source>
</evidence>
<protein>
    <submittedName>
        <fullName evidence="4">GNAT family N-acetyltransferase</fullName>
    </submittedName>
</protein>
<dbReference type="InterPro" id="IPR000182">
    <property type="entry name" value="GNAT_dom"/>
</dbReference>
<reference evidence="4 5" key="1">
    <citation type="journal article" date="2019" name="Int. J. Syst. Evol. Microbiol.">
        <title>The Global Catalogue of Microorganisms (GCM) 10K type strain sequencing project: providing services to taxonomists for standard genome sequencing and annotation.</title>
        <authorList>
            <consortium name="The Broad Institute Genomics Platform"/>
            <consortium name="The Broad Institute Genome Sequencing Center for Infectious Disease"/>
            <person name="Wu L."/>
            <person name="Ma J."/>
        </authorList>
    </citation>
    <scope>NUCLEOTIDE SEQUENCE [LARGE SCALE GENOMIC DNA]</scope>
    <source>
        <strain evidence="4 5">JCM 13004</strain>
    </source>
</reference>
<evidence type="ECO:0000313" key="5">
    <source>
        <dbReference type="Proteomes" id="UP001500037"/>
    </source>
</evidence>
<evidence type="ECO:0000313" key="4">
    <source>
        <dbReference type="EMBL" id="GAA1267841.1"/>
    </source>
</evidence>
<dbReference type="Gene3D" id="3.40.630.30">
    <property type="match status" value="1"/>
</dbReference>
<dbReference type="InterPro" id="IPR050769">
    <property type="entry name" value="NAT_camello-type"/>
</dbReference>
<gene>
    <name evidence="4" type="ORF">GCM10009665_65720</name>
</gene>
<accession>A0ABN1WYI1</accession>
<dbReference type="PROSITE" id="PS51186">
    <property type="entry name" value="GNAT"/>
    <property type="match status" value="1"/>
</dbReference>
<feature type="region of interest" description="Disordered" evidence="2">
    <location>
        <begin position="1"/>
        <end position="25"/>
    </location>
</feature>
<keyword evidence="1" id="KW-0808">Transferase</keyword>
<dbReference type="Pfam" id="PF00583">
    <property type="entry name" value="Acetyltransf_1"/>
    <property type="match status" value="1"/>
</dbReference>
<evidence type="ECO:0000256" key="1">
    <source>
        <dbReference type="ARBA" id="ARBA00022679"/>
    </source>
</evidence>
<dbReference type="PANTHER" id="PTHR13947">
    <property type="entry name" value="GNAT FAMILY N-ACETYLTRANSFERASE"/>
    <property type="match status" value="1"/>
</dbReference>
<dbReference type="PANTHER" id="PTHR13947:SF37">
    <property type="entry name" value="LD18367P"/>
    <property type="match status" value="1"/>
</dbReference>
<dbReference type="Proteomes" id="UP001500037">
    <property type="component" value="Unassembled WGS sequence"/>
</dbReference>
<evidence type="ECO:0000256" key="2">
    <source>
        <dbReference type="SAM" id="MobiDB-lite"/>
    </source>
</evidence>
<dbReference type="InterPro" id="IPR016181">
    <property type="entry name" value="Acyl_CoA_acyltransferase"/>
</dbReference>
<dbReference type="EMBL" id="BAAALF010000186">
    <property type="protein sequence ID" value="GAA1267841.1"/>
    <property type="molecule type" value="Genomic_DNA"/>
</dbReference>
<feature type="region of interest" description="Disordered" evidence="2">
    <location>
        <begin position="70"/>
        <end position="92"/>
    </location>
</feature>
<feature type="compositionally biased region" description="Basic and acidic residues" evidence="2">
    <location>
        <begin position="12"/>
        <end position="25"/>
    </location>
</feature>
<organism evidence="4 5">
    <name type="scientific">Kitasatospora nipponensis</name>
    <dbReference type="NCBI Taxonomy" id="258049"/>
    <lineage>
        <taxon>Bacteria</taxon>
        <taxon>Bacillati</taxon>
        <taxon>Actinomycetota</taxon>
        <taxon>Actinomycetes</taxon>
        <taxon>Kitasatosporales</taxon>
        <taxon>Streptomycetaceae</taxon>
        <taxon>Kitasatospora</taxon>
    </lineage>
</organism>